<keyword evidence="16" id="KW-1185">Reference proteome</keyword>
<dbReference type="PANTHER" id="PTHR30069">
    <property type="entry name" value="TONB-DEPENDENT OUTER MEMBRANE RECEPTOR"/>
    <property type="match status" value="1"/>
</dbReference>
<gene>
    <name evidence="15" type="ORF">SAMN02949497_1594</name>
</gene>
<evidence type="ECO:0000256" key="6">
    <source>
        <dbReference type="ARBA" id="ARBA00022729"/>
    </source>
</evidence>
<evidence type="ECO:0000256" key="1">
    <source>
        <dbReference type="ARBA" id="ARBA00004571"/>
    </source>
</evidence>
<keyword evidence="3 11" id="KW-0813">Transport</keyword>
<dbReference type="InterPro" id="IPR037066">
    <property type="entry name" value="Plug_dom_sf"/>
</dbReference>
<evidence type="ECO:0000256" key="11">
    <source>
        <dbReference type="PROSITE-ProRule" id="PRU01360"/>
    </source>
</evidence>
<evidence type="ECO:0000256" key="12">
    <source>
        <dbReference type="RuleBase" id="RU003357"/>
    </source>
</evidence>
<dbReference type="SUPFAM" id="SSF56935">
    <property type="entry name" value="Porins"/>
    <property type="match status" value="1"/>
</dbReference>
<evidence type="ECO:0000256" key="5">
    <source>
        <dbReference type="ARBA" id="ARBA00022692"/>
    </source>
</evidence>
<feature type="domain" description="TonB-dependent receptor-like beta-barrel" evidence="13">
    <location>
        <begin position="227"/>
        <end position="663"/>
    </location>
</feature>
<evidence type="ECO:0000256" key="2">
    <source>
        <dbReference type="ARBA" id="ARBA00008143"/>
    </source>
</evidence>
<evidence type="ECO:0000259" key="14">
    <source>
        <dbReference type="Pfam" id="PF07715"/>
    </source>
</evidence>
<dbReference type="Pfam" id="PF07715">
    <property type="entry name" value="Plug"/>
    <property type="match status" value="1"/>
</dbReference>
<dbReference type="Pfam" id="PF00593">
    <property type="entry name" value="TonB_dep_Rec_b-barrel"/>
    <property type="match status" value="1"/>
</dbReference>
<evidence type="ECO:0000313" key="16">
    <source>
        <dbReference type="Proteomes" id="UP000192923"/>
    </source>
</evidence>
<evidence type="ECO:0000256" key="3">
    <source>
        <dbReference type="ARBA" id="ARBA00022448"/>
    </source>
</evidence>
<dbReference type="PANTHER" id="PTHR30069:SF29">
    <property type="entry name" value="HEMOGLOBIN AND HEMOGLOBIN-HAPTOGLOBIN-BINDING PROTEIN 1-RELATED"/>
    <property type="match status" value="1"/>
</dbReference>
<protein>
    <submittedName>
        <fullName evidence="15">Outer membrane cobalamin receptor protein</fullName>
    </submittedName>
</protein>
<dbReference type="InterPro" id="IPR039426">
    <property type="entry name" value="TonB-dep_rcpt-like"/>
</dbReference>
<keyword evidence="8 11" id="KW-0472">Membrane</keyword>
<dbReference type="Gene3D" id="2.170.130.10">
    <property type="entry name" value="TonB-dependent receptor, plug domain"/>
    <property type="match status" value="1"/>
</dbReference>
<comment type="similarity">
    <text evidence="2">Belongs to the TonB-dependent receptor family. Hemoglobin/haptoglobin binding protein subfamily.</text>
</comment>
<dbReference type="InterPro" id="IPR000531">
    <property type="entry name" value="Beta-barrel_TonB"/>
</dbReference>
<name>A0A1Y6D2S8_9GAMM</name>
<comment type="subcellular location">
    <subcellularLocation>
        <location evidence="1 11">Cell outer membrane</location>
        <topology evidence="1 11">Multi-pass membrane protein</topology>
    </subcellularLocation>
</comment>
<keyword evidence="5 11" id="KW-0812">Transmembrane</keyword>
<dbReference type="GO" id="GO:0009279">
    <property type="term" value="C:cell outer membrane"/>
    <property type="evidence" value="ECO:0007669"/>
    <property type="project" value="UniProtKB-SubCell"/>
</dbReference>
<dbReference type="InterPro" id="IPR012910">
    <property type="entry name" value="Plug_dom"/>
</dbReference>
<dbReference type="Gene3D" id="2.40.170.20">
    <property type="entry name" value="TonB-dependent receptor, beta-barrel domain"/>
    <property type="match status" value="1"/>
</dbReference>
<keyword evidence="4 11" id="KW-1134">Transmembrane beta strand</keyword>
<dbReference type="AlphaFoldDB" id="A0A1Y6D2S8"/>
<dbReference type="GO" id="GO:0044718">
    <property type="term" value="P:siderophore transmembrane transport"/>
    <property type="evidence" value="ECO:0007669"/>
    <property type="project" value="TreeGrafter"/>
</dbReference>
<feature type="domain" description="TonB-dependent receptor plug" evidence="14">
    <location>
        <begin position="65"/>
        <end position="172"/>
    </location>
</feature>
<keyword evidence="6" id="KW-0732">Signal</keyword>
<evidence type="ECO:0000256" key="10">
    <source>
        <dbReference type="ARBA" id="ARBA00023237"/>
    </source>
</evidence>
<dbReference type="STRING" id="1760988.SAMN02949497_1594"/>
<dbReference type="EMBL" id="FXAM01000001">
    <property type="protein sequence ID" value="SMF94285.1"/>
    <property type="molecule type" value="Genomic_DNA"/>
</dbReference>
<evidence type="ECO:0000313" key="15">
    <source>
        <dbReference type="EMBL" id="SMF94285.1"/>
    </source>
</evidence>
<dbReference type="Proteomes" id="UP000192923">
    <property type="component" value="Unassembled WGS sequence"/>
</dbReference>
<keyword evidence="7 12" id="KW-0798">TonB box</keyword>
<keyword evidence="10 11" id="KW-0998">Cell outer membrane</keyword>
<evidence type="ECO:0000256" key="4">
    <source>
        <dbReference type="ARBA" id="ARBA00022452"/>
    </source>
</evidence>
<organism evidence="15 16">
    <name type="scientific">Methylomagnum ishizawai</name>
    <dbReference type="NCBI Taxonomy" id="1760988"/>
    <lineage>
        <taxon>Bacteria</taxon>
        <taxon>Pseudomonadati</taxon>
        <taxon>Pseudomonadota</taxon>
        <taxon>Gammaproteobacteria</taxon>
        <taxon>Methylococcales</taxon>
        <taxon>Methylococcaceae</taxon>
        <taxon>Methylomagnum</taxon>
    </lineage>
</organism>
<keyword evidence="9 15" id="KW-0675">Receptor</keyword>
<sequence length="698" mass="77763">MLQRAGWLAIARTMKMRFRTTELLNLLASAGLAMGIRPIESAWGDTLKDEAHQLPEVTVYDTAPDQPKNITVIDRKAIENAPGNSLIDLLSREANVNLRSSTGNDKFGGVDIRGMGDTYSSNVLVLVDGVKLNSPDLSGVDFTTLSLEQIERVEIIRGGNGVMYGDGAVGGVINIVTRRGNQTKADLYGNYGSFDTLDSNLNASFKSGSTRASLNAFHNQTHGYRENSFLDKNQATVNLAHSLTQALELQAGFRFHDDRYGLPGPVDYSVINNAQLRRAASTPDGGGKTRDYMGQAGGSMDWGPVGSTVLKWSYRYRDNPYEAANYWSTGDNAVAPWKNTFKFQEVDIRHQLAFNSGPIVQDWTLGYFGRFGSAARNENGQDIPDQSVQKDAEYTNQSGFINTRWSLPIPLVVDAGYRYDRFAMQRQSAALKRMCTYAPVFPYRPLGCENRWLALDDSNNTWQNFAADIGLTWNMTDHLAWYFDYNHSYRNPNAEELVLSAPDLHPQSGNNFETGWRLRFQSGGRLSLALFRMRNDQEIYYDNHVNRNYADATLRQGLEFSGRLMPMDTLSLSGNFGFIDARFENTGLKVPLVPELTGQVSLLWQATTQLSLSVSAEFIGSRSNGANIAPGVDAPKLDAYQRVDLKAFYKLGDAEFFAGINNLFDDFYETTAYGLSFYPMPTRQFYAGLTYTFSSPGN</sequence>
<dbReference type="GO" id="GO:0015344">
    <property type="term" value="F:siderophore uptake transmembrane transporter activity"/>
    <property type="evidence" value="ECO:0007669"/>
    <property type="project" value="TreeGrafter"/>
</dbReference>
<evidence type="ECO:0000259" key="13">
    <source>
        <dbReference type="Pfam" id="PF00593"/>
    </source>
</evidence>
<dbReference type="InterPro" id="IPR036942">
    <property type="entry name" value="Beta-barrel_TonB_sf"/>
</dbReference>
<dbReference type="RefSeq" id="WP_085211520.1">
    <property type="nucleotide sequence ID" value="NZ_FXAM01000001.1"/>
</dbReference>
<dbReference type="PROSITE" id="PS52016">
    <property type="entry name" value="TONB_DEPENDENT_REC_3"/>
    <property type="match status" value="1"/>
</dbReference>
<dbReference type="OrthoDB" id="9764669at2"/>
<dbReference type="CDD" id="cd01347">
    <property type="entry name" value="ligand_gated_channel"/>
    <property type="match status" value="1"/>
</dbReference>
<accession>A0A1Y6D2S8</accession>
<evidence type="ECO:0000256" key="7">
    <source>
        <dbReference type="ARBA" id="ARBA00023077"/>
    </source>
</evidence>
<proteinExistence type="inferred from homology"/>
<evidence type="ECO:0000256" key="8">
    <source>
        <dbReference type="ARBA" id="ARBA00023136"/>
    </source>
</evidence>
<reference evidence="15 16" key="1">
    <citation type="submission" date="2016-12" db="EMBL/GenBank/DDBJ databases">
        <authorList>
            <person name="Song W.-J."/>
            <person name="Kurnit D.M."/>
        </authorList>
    </citation>
    <scope>NUCLEOTIDE SEQUENCE [LARGE SCALE GENOMIC DNA]</scope>
    <source>
        <strain evidence="15 16">175</strain>
    </source>
</reference>
<evidence type="ECO:0000256" key="9">
    <source>
        <dbReference type="ARBA" id="ARBA00023170"/>
    </source>
</evidence>